<sequence length="369" mass="40994">MAFLDNPAIILAHIRQSHVTSDDTGMCEMVLIDHDVDLEKWQLASVPGSSGGSLGSGSLGEGGSGGENPGCDLSQSLDITSSWDFGIRRRSNTAQRLERLRKERQNQIKCKNIQWKERSSSQSAEDLGSLFEKRDFKDRPRSTGTKSTLSLRLEQCPQQLNNPFNEYSKFDGKGHVGTTATKKIDVYLSMQSAQEKLHPMMVVTIANARVHDLIGLICWQYTSEGREPKLNENVNAYCLHIAEDDGEVDTDFPPLDSNEPIHKFGFSTLALVEKYSSPGLAAKQSLFVRINAVHGFSLIPVDSLKVTMKEILQKALKKRKGSQKGSGPMYRLERQTEPNVAVDLDCSLESQSTLEFCLVRENSEYPAPV</sequence>
<dbReference type="GeneTree" id="ENSGT00390000000642"/>
<evidence type="ECO:0000313" key="6">
    <source>
        <dbReference type="Ensembl" id="ENSHHUP00000076072.1"/>
    </source>
</evidence>
<dbReference type="GO" id="GO:0090134">
    <property type="term" value="P:cell migration involved in mesendoderm migration"/>
    <property type="evidence" value="ECO:0007669"/>
    <property type="project" value="Ensembl"/>
</dbReference>
<dbReference type="GO" id="GO:0005886">
    <property type="term" value="C:plasma membrane"/>
    <property type="evidence" value="ECO:0007669"/>
    <property type="project" value="TreeGrafter"/>
</dbReference>
<reference evidence="7" key="1">
    <citation type="submission" date="2018-06" db="EMBL/GenBank/DDBJ databases">
        <title>Genome assembly of Danube salmon.</title>
        <authorList>
            <person name="Macqueen D.J."/>
            <person name="Gundappa M.K."/>
        </authorList>
    </citation>
    <scope>NUCLEOTIDE SEQUENCE [LARGE SCALE GENOMIC DNA]</scope>
</reference>
<dbReference type="GO" id="GO:0031932">
    <property type="term" value="C:TORC2 complex"/>
    <property type="evidence" value="ECO:0007669"/>
    <property type="project" value="InterPro"/>
</dbReference>
<dbReference type="GO" id="GO:0005737">
    <property type="term" value="C:cytoplasm"/>
    <property type="evidence" value="ECO:0007669"/>
    <property type="project" value="TreeGrafter"/>
</dbReference>
<dbReference type="AlphaFoldDB" id="A0A4W5QIW8"/>
<accession>A0A4W5QIW8</accession>
<reference evidence="6" key="3">
    <citation type="submission" date="2025-09" db="UniProtKB">
        <authorList>
            <consortium name="Ensembl"/>
        </authorList>
    </citation>
    <scope>IDENTIFICATION</scope>
</reference>
<dbReference type="InterPro" id="IPR031567">
    <property type="entry name" value="CRIM_dom"/>
</dbReference>
<name>A0A4W5QIW8_9TELE</name>
<dbReference type="GO" id="GO:0038203">
    <property type="term" value="P:TORC2 signaling"/>
    <property type="evidence" value="ECO:0007669"/>
    <property type="project" value="TreeGrafter"/>
</dbReference>
<evidence type="ECO:0000259" key="5">
    <source>
        <dbReference type="Pfam" id="PF25322"/>
    </source>
</evidence>
<protein>
    <submittedName>
        <fullName evidence="6">MAPK associated protein 1</fullName>
    </submittedName>
</protein>
<evidence type="ECO:0000313" key="7">
    <source>
        <dbReference type="Proteomes" id="UP000314982"/>
    </source>
</evidence>
<organism evidence="6 7">
    <name type="scientific">Hucho hucho</name>
    <name type="common">huchen</name>
    <dbReference type="NCBI Taxonomy" id="62062"/>
    <lineage>
        <taxon>Eukaryota</taxon>
        <taxon>Metazoa</taxon>
        <taxon>Chordata</taxon>
        <taxon>Craniata</taxon>
        <taxon>Vertebrata</taxon>
        <taxon>Euteleostomi</taxon>
        <taxon>Actinopterygii</taxon>
        <taxon>Neopterygii</taxon>
        <taxon>Teleostei</taxon>
        <taxon>Protacanthopterygii</taxon>
        <taxon>Salmoniformes</taxon>
        <taxon>Salmonidae</taxon>
        <taxon>Salmoninae</taxon>
        <taxon>Hucho</taxon>
    </lineage>
</organism>
<dbReference type="InterPro" id="IPR057339">
    <property type="entry name" value="RBD_SIN1"/>
</dbReference>
<dbReference type="GO" id="GO:0060491">
    <property type="term" value="P:regulation of cell projection assembly"/>
    <property type="evidence" value="ECO:0007669"/>
    <property type="project" value="Ensembl"/>
</dbReference>
<feature type="domain" description="Target of rapamycin complex 2 subunit MAPKAP1-like Ras-binding" evidence="5">
    <location>
        <begin position="295"/>
        <end position="360"/>
    </location>
</feature>
<dbReference type="InterPro" id="IPR008828">
    <property type="entry name" value="Sin1/Avo1"/>
</dbReference>
<dbReference type="Pfam" id="PF05422">
    <property type="entry name" value="SIN1"/>
    <property type="match status" value="1"/>
</dbReference>
<dbReference type="Pfam" id="PF16978">
    <property type="entry name" value="CRIM"/>
    <property type="match status" value="1"/>
</dbReference>
<dbReference type="PANTHER" id="PTHR13335">
    <property type="entry name" value="TARGET OF RAPAMYCIN COMPLEX 2 SUBUNIT MAPKAP1"/>
    <property type="match status" value="1"/>
</dbReference>
<feature type="domain" description="Sin1 N-terminal" evidence="3">
    <location>
        <begin position="18"/>
        <end position="136"/>
    </location>
</feature>
<dbReference type="STRING" id="62062.ENSHHUP00000076072"/>
<dbReference type="Ensembl" id="ENSHHUT00000078553.1">
    <property type="protein sequence ID" value="ENSHHUP00000076072.1"/>
    <property type="gene ID" value="ENSHHUG00000044525.1"/>
</dbReference>
<reference evidence="6" key="2">
    <citation type="submission" date="2025-08" db="UniProtKB">
        <authorList>
            <consortium name="Ensembl"/>
        </authorList>
    </citation>
    <scope>IDENTIFICATION</scope>
</reference>
<evidence type="ECO:0000259" key="4">
    <source>
        <dbReference type="Pfam" id="PF16978"/>
    </source>
</evidence>
<dbReference type="Pfam" id="PF25322">
    <property type="entry name" value="RBD_SIN1"/>
    <property type="match status" value="1"/>
</dbReference>
<feature type="compositionally biased region" description="Gly residues" evidence="2">
    <location>
        <begin position="49"/>
        <end position="68"/>
    </location>
</feature>
<evidence type="ECO:0000256" key="1">
    <source>
        <dbReference type="ARBA" id="ARBA00009407"/>
    </source>
</evidence>
<feature type="domain" description="CRIM" evidence="4">
    <location>
        <begin position="146"/>
        <end position="274"/>
    </location>
</feature>
<evidence type="ECO:0000259" key="3">
    <source>
        <dbReference type="Pfam" id="PF05422"/>
    </source>
</evidence>
<dbReference type="GO" id="GO:0005546">
    <property type="term" value="F:phosphatidylinositol-4,5-bisphosphate binding"/>
    <property type="evidence" value="ECO:0007669"/>
    <property type="project" value="TreeGrafter"/>
</dbReference>
<dbReference type="Proteomes" id="UP000314982">
    <property type="component" value="Unassembled WGS sequence"/>
</dbReference>
<dbReference type="InterPro" id="IPR032679">
    <property type="entry name" value="Sin1_N"/>
</dbReference>
<comment type="similarity">
    <text evidence="1">Belongs to the SIN1 family.</text>
</comment>
<dbReference type="PANTHER" id="PTHR13335:SF1">
    <property type="entry name" value="TARGET OF RAPAMYCIN COMPLEX 2 SUBUNIT MAPKAP1"/>
    <property type="match status" value="1"/>
</dbReference>
<keyword evidence="7" id="KW-1185">Reference proteome</keyword>
<feature type="region of interest" description="Disordered" evidence="2">
    <location>
        <begin position="47"/>
        <end position="73"/>
    </location>
</feature>
<evidence type="ECO:0000256" key="2">
    <source>
        <dbReference type="SAM" id="MobiDB-lite"/>
    </source>
</evidence>
<proteinExistence type="inferred from homology"/>